<keyword evidence="4" id="KW-0732">Signal</keyword>
<feature type="domain" description="Multidrug resistance protein MdtA-like barrel-sandwich hybrid" evidence="6">
    <location>
        <begin position="59"/>
        <end position="191"/>
    </location>
</feature>
<dbReference type="Pfam" id="PF25917">
    <property type="entry name" value="BSH_RND"/>
    <property type="match status" value="1"/>
</dbReference>
<feature type="signal peptide" evidence="4">
    <location>
        <begin position="1"/>
        <end position="23"/>
    </location>
</feature>
<dbReference type="InterPro" id="IPR058624">
    <property type="entry name" value="MdtA-like_HH"/>
</dbReference>
<dbReference type="Pfam" id="PF25944">
    <property type="entry name" value="Beta-barrel_RND"/>
    <property type="match status" value="1"/>
</dbReference>
<evidence type="ECO:0000256" key="2">
    <source>
        <dbReference type="ARBA" id="ARBA00009477"/>
    </source>
</evidence>
<evidence type="ECO:0000259" key="5">
    <source>
        <dbReference type="Pfam" id="PF25876"/>
    </source>
</evidence>
<dbReference type="GO" id="GO:0046677">
    <property type="term" value="P:response to antibiotic"/>
    <property type="evidence" value="ECO:0007669"/>
    <property type="project" value="TreeGrafter"/>
</dbReference>
<comment type="similarity">
    <text evidence="2">Belongs to the membrane fusion protein (MFP) (TC 8.A.1) family.</text>
</comment>
<evidence type="ECO:0000256" key="3">
    <source>
        <dbReference type="SAM" id="Coils"/>
    </source>
</evidence>
<evidence type="ECO:0000313" key="9">
    <source>
        <dbReference type="EMBL" id="PVZ65391.1"/>
    </source>
</evidence>
<dbReference type="InterPro" id="IPR058625">
    <property type="entry name" value="MdtA-like_BSH"/>
</dbReference>
<dbReference type="Gene3D" id="2.40.420.20">
    <property type="match status" value="1"/>
</dbReference>
<dbReference type="GO" id="GO:0030313">
    <property type="term" value="C:cell envelope"/>
    <property type="evidence" value="ECO:0007669"/>
    <property type="project" value="UniProtKB-SubCell"/>
</dbReference>
<keyword evidence="3" id="KW-0175">Coiled coil</keyword>
<dbReference type="NCBIfam" id="TIGR01730">
    <property type="entry name" value="RND_mfp"/>
    <property type="match status" value="1"/>
</dbReference>
<evidence type="ECO:0000259" key="8">
    <source>
        <dbReference type="Pfam" id="PF25967"/>
    </source>
</evidence>
<dbReference type="Gene3D" id="2.40.50.100">
    <property type="match status" value="1"/>
</dbReference>
<dbReference type="InterPro" id="IPR058626">
    <property type="entry name" value="MdtA-like_b-barrel"/>
</dbReference>
<dbReference type="PANTHER" id="PTHR30158">
    <property type="entry name" value="ACRA/E-RELATED COMPONENT OF DRUG EFFLUX TRANSPORTER"/>
    <property type="match status" value="1"/>
</dbReference>
<dbReference type="Gene3D" id="2.40.30.170">
    <property type="match status" value="1"/>
</dbReference>
<dbReference type="Proteomes" id="UP000244906">
    <property type="component" value="Unassembled WGS sequence"/>
</dbReference>
<comment type="subcellular location">
    <subcellularLocation>
        <location evidence="1">Cell inner membrane</location>
        <topology evidence="1">Lipid-anchor</topology>
    </subcellularLocation>
</comment>
<keyword evidence="10" id="KW-1185">Reference proteome</keyword>
<sequence>MKKIIAIAAITLLWLTGCNQSSAPVSQKAVSPAVLVSQVELAPVAFQQRFIARTEPVDQANLKARVEGYLIARHFKEGESVNKGQLLFEIDPKPLSAVLKQTQAQLKQAQAGLRKSTRDLKRSKPLYRKGVVSQAEYDKIISEKEQAQALVESASAQVETAEINLQYTKISAPFDGMIGKANFSIGALVSPSSDGLATITRLDPMYVTFQLEEKQLVNFMQQSSQASTKEKGDINLSLELANGSIYAEQGKFSFPDTALNQSTGTLTMRASFPNPKMVLIPGYFVTLRAESIDTTQQPLIPQSAVQQDQQGYYVMLADQNNRIIRKSVKLGRRINAMWAVTAGLTGGEKLVVEGLQKIRSGIEVIAKAATVDNKTGAILPANQ</sequence>
<proteinExistence type="inferred from homology"/>
<dbReference type="SUPFAM" id="SSF111369">
    <property type="entry name" value="HlyD-like secretion proteins"/>
    <property type="match status" value="1"/>
</dbReference>
<comment type="caution">
    <text evidence="9">The sequence shown here is derived from an EMBL/GenBank/DDBJ whole genome shotgun (WGS) entry which is preliminary data.</text>
</comment>
<dbReference type="AlphaFoldDB" id="A0A2V1GRI8"/>
<evidence type="ECO:0000259" key="7">
    <source>
        <dbReference type="Pfam" id="PF25944"/>
    </source>
</evidence>
<feature type="domain" description="Multidrug resistance protein MdtA-like beta-barrel" evidence="7">
    <location>
        <begin position="204"/>
        <end position="289"/>
    </location>
</feature>
<reference evidence="9 10" key="1">
    <citation type="submission" date="2018-04" db="EMBL/GenBank/DDBJ databases">
        <title>Thalassorhabdus spongiae gen. nov., sp. nov., isolated from a marine sponge in South-West Iceland.</title>
        <authorList>
            <person name="Knobloch S."/>
            <person name="Daussin A."/>
            <person name="Johannsson R."/>
            <person name="Marteinsson V.T."/>
        </authorList>
    </citation>
    <scope>NUCLEOTIDE SEQUENCE [LARGE SCALE GENOMIC DNA]</scope>
    <source>
        <strain evidence="9 10">Hp12</strain>
    </source>
</reference>
<dbReference type="GO" id="GO:0005886">
    <property type="term" value="C:plasma membrane"/>
    <property type="evidence" value="ECO:0007669"/>
    <property type="project" value="TreeGrafter"/>
</dbReference>
<dbReference type="RefSeq" id="WP_116688528.1">
    <property type="nucleotide sequence ID" value="NZ_CAWNYD010000010.1"/>
</dbReference>
<dbReference type="Gene3D" id="1.10.287.470">
    <property type="entry name" value="Helix hairpin bin"/>
    <property type="match status" value="1"/>
</dbReference>
<dbReference type="OrthoDB" id="9800613at2"/>
<feature type="coiled-coil region" evidence="3">
    <location>
        <begin position="99"/>
        <end position="164"/>
    </location>
</feature>
<accession>A0A2V1GRI8</accession>
<dbReference type="Pfam" id="PF25967">
    <property type="entry name" value="RND-MFP_C"/>
    <property type="match status" value="1"/>
</dbReference>
<dbReference type="EMBL" id="QDDL01000010">
    <property type="protein sequence ID" value="PVZ65391.1"/>
    <property type="molecule type" value="Genomic_DNA"/>
</dbReference>
<organism evidence="9 10">
    <name type="scientific">Pelagibaculum spongiae</name>
    <dbReference type="NCBI Taxonomy" id="2080658"/>
    <lineage>
        <taxon>Bacteria</taxon>
        <taxon>Pseudomonadati</taxon>
        <taxon>Pseudomonadota</taxon>
        <taxon>Gammaproteobacteria</taxon>
        <taxon>Oceanospirillales</taxon>
        <taxon>Pelagibaculum</taxon>
    </lineage>
</organism>
<evidence type="ECO:0000313" key="10">
    <source>
        <dbReference type="Proteomes" id="UP000244906"/>
    </source>
</evidence>
<name>A0A2V1GRI8_9GAMM</name>
<protein>
    <submittedName>
        <fullName evidence="9">Efflux transporter periplasmic adaptor subunit</fullName>
    </submittedName>
</protein>
<feature type="chain" id="PRO_5016037013" evidence="4">
    <location>
        <begin position="24"/>
        <end position="383"/>
    </location>
</feature>
<gene>
    <name evidence="9" type="ORF">DC094_18080</name>
</gene>
<feature type="domain" description="Multidrug resistance protein MdtA-like alpha-helical hairpin" evidence="5">
    <location>
        <begin position="99"/>
        <end position="168"/>
    </location>
</feature>
<dbReference type="GO" id="GO:0022857">
    <property type="term" value="F:transmembrane transporter activity"/>
    <property type="evidence" value="ECO:0007669"/>
    <property type="project" value="InterPro"/>
</dbReference>
<dbReference type="InterPro" id="IPR006143">
    <property type="entry name" value="RND_pump_MFP"/>
</dbReference>
<feature type="domain" description="Multidrug resistance protein MdtA-like C-terminal permuted SH3" evidence="8">
    <location>
        <begin position="299"/>
        <end position="357"/>
    </location>
</feature>
<evidence type="ECO:0000256" key="4">
    <source>
        <dbReference type="SAM" id="SignalP"/>
    </source>
</evidence>
<evidence type="ECO:0000259" key="6">
    <source>
        <dbReference type="Pfam" id="PF25917"/>
    </source>
</evidence>
<dbReference type="PROSITE" id="PS51257">
    <property type="entry name" value="PROKAR_LIPOPROTEIN"/>
    <property type="match status" value="1"/>
</dbReference>
<dbReference type="InterPro" id="IPR058627">
    <property type="entry name" value="MdtA-like_C"/>
</dbReference>
<dbReference type="Pfam" id="PF25876">
    <property type="entry name" value="HH_MFP_RND"/>
    <property type="match status" value="1"/>
</dbReference>
<evidence type="ECO:0000256" key="1">
    <source>
        <dbReference type="ARBA" id="ARBA00004519"/>
    </source>
</evidence>